<dbReference type="Proteomes" id="UP000668214">
    <property type="component" value="Unassembled WGS sequence"/>
</dbReference>
<feature type="non-terminal residue" evidence="3">
    <location>
        <position position="1"/>
    </location>
</feature>
<dbReference type="EMBL" id="JAANIA010001575">
    <property type="protein sequence ID" value="KAG5319966.1"/>
    <property type="molecule type" value="Genomic_DNA"/>
</dbReference>
<dbReference type="InterPro" id="IPR042415">
    <property type="entry name" value="CNPY"/>
</dbReference>
<evidence type="ECO:0000313" key="4">
    <source>
        <dbReference type="Proteomes" id="UP000668214"/>
    </source>
</evidence>
<proteinExistence type="inferred from homology"/>
<dbReference type="PANTHER" id="PTHR13341">
    <property type="entry name" value="MIR-INTERACTING SAPOSIN-LIKE PROTEIN"/>
    <property type="match status" value="1"/>
</dbReference>
<evidence type="ECO:0000256" key="1">
    <source>
        <dbReference type="ARBA" id="ARBA00007285"/>
    </source>
</evidence>
<dbReference type="AlphaFoldDB" id="A0A836FIU9"/>
<evidence type="ECO:0000259" key="2">
    <source>
        <dbReference type="Pfam" id="PF11938"/>
    </source>
</evidence>
<organism evidence="3 4">
    <name type="scientific">Pseudoatta argentina</name>
    <dbReference type="NCBI Taxonomy" id="621737"/>
    <lineage>
        <taxon>Eukaryota</taxon>
        <taxon>Metazoa</taxon>
        <taxon>Ecdysozoa</taxon>
        <taxon>Arthropoda</taxon>
        <taxon>Hexapoda</taxon>
        <taxon>Insecta</taxon>
        <taxon>Pterygota</taxon>
        <taxon>Neoptera</taxon>
        <taxon>Endopterygota</taxon>
        <taxon>Hymenoptera</taxon>
        <taxon>Apocrita</taxon>
        <taxon>Aculeata</taxon>
        <taxon>Formicoidea</taxon>
        <taxon>Formicidae</taxon>
        <taxon>Myrmicinae</taxon>
        <taxon>Pseudoatta</taxon>
    </lineage>
</organism>
<dbReference type="GO" id="GO:0005783">
    <property type="term" value="C:endoplasmic reticulum"/>
    <property type="evidence" value="ECO:0007669"/>
    <property type="project" value="TreeGrafter"/>
</dbReference>
<dbReference type="Pfam" id="PF11938">
    <property type="entry name" value="DUF3456"/>
    <property type="match status" value="1"/>
</dbReference>
<dbReference type="Gene3D" id="1.10.225.10">
    <property type="entry name" value="Saposin-like"/>
    <property type="match status" value="1"/>
</dbReference>
<gene>
    <name evidence="3" type="primary">Cnpy1</name>
    <name evidence="3" type="ORF">G6Z78_0004468</name>
</gene>
<comment type="caution">
    <text evidence="3">The sequence shown here is derived from an EMBL/GenBank/DDBJ whole genome shotgun (WGS) entry which is preliminary data.</text>
</comment>
<dbReference type="InterPro" id="IPR021852">
    <property type="entry name" value="DUF3456"/>
</dbReference>
<comment type="similarity">
    <text evidence="1">Belongs to the canopy family.</text>
</comment>
<reference evidence="3" key="1">
    <citation type="submission" date="2020-02" db="EMBL/GenBank/DDBJ databases">
        <title>Relaxed selection underlies rapid genomic changes in the transitions from sociality to social parasitism in ants.</title>
        <authorList>
            <person name="Bi X."/>
        </authorList>
    </citation>
    <scope>NUCLEOTIDE SEQUENCE</scope>
    <source>
        <strain evidence="3">BGI-DK2014c</strain>
        <tissue evidence="3">Whole body</tissue>
    </source>
</reference>
<accession>A0A836FIU9</accession>
<dbReference type="PANTHER" id="PTHR13341:SF2">
    <property type="entry name" value="PROTEIN SEELE"/>
    <property type="match status" value="1"/>
</dbReference>
<feature type="domain" description="DUF3456" evidence="2">
    <location>
        <begin position="44"/>
        <end position="213"/>
    </location>
</feature>
<evidence type="ECO:0000313" key="3">
    <source>
        <dbReference type="EMBL" id="KAG5319966.1"/>
    </source>
</evidence>
<keyword evidence="4" id="KW-1185">Reference proteome</keyword>
<protein>
    <submittedName>
        <fullName evidence="3">CNPY1 protein</fullName>
    </submittedName>
</protein>
<feature type="non-terminal residue" evidence="3">
    <location>
        <position position="246"/>
    </location>
</feature>
<name>A0A836FIU9_9HYME</name>
<sequence length="246" mass="28139">MFTSREGFHTIGNLHLQMRTLLFLGLFFIIVAVEPKEVDLKHLKCLVCRAAMNELDNEVLKANPNKLVNVGNFRMDADGNTIYKKVPLGRSETHISILLDNICEKLSDYVRATRKSDNQLMIFNLMSPSGGMNPIMSEVDIIQDGDLNKSLEHYVSAIYYVLYLLKVLSSLIWINRFQCSAVVEEFEEDIVSLYVNGISNKKKKLCTKISNICNENYANEEDADYSDNKVDNDNYDSNFDIDRDEL</sequence>